<comment type="caution">
    <text evidence="1">The sequence shown here is derived from an EMBL/GenBank/DDBJ whole genome shotgun (WGS) entry which is preliminary data.</text>
</comment>
<protein>
    <recommendedName>
        <fullName evidence="2">Alpha-D-phosphohexomutase C-terminal domain-containing protein</fullName>
    </recommendedName>
</protein>
<organism evidence="1">
    <name type="scientific">marine sediment metagenome</name>
    <dbReference type="NCBI Taxonomy" id="412755"/>
    <lineage>
        <taxon>unclassified sequences</taxon>
        <taxon>metagenomes</taxon>
        <taxon>ecological metagenomes</taxon>
    </lineage>
</organism>
<gene>
    <name evidence="1" type="ORF">S03H2_01630</name>
</gene>
<dbReference type="Gene3D" id="3.30.310.50">
    <property type="entry name" value="Alpha-D-phosphohexomutase, C-terminal domain"/>
    <property type="match status" value="1"/>
</dbReference>
<evidence type="ECO:0008006" key="2">
    <source>
        <dbReference type="Google" id="ProtNLM"/>
    </source>
</evidence>
<proteinExistence type="predicted"/>
<reference evidence="1" key="1">
    <citation type="journal article" date="2014" name="Front. Microbiol.">
        <title>High frequency of phylogenetically diverse reductive dehalogenase-homologous genes in deep subseafloor sedimentary metagenomes.</title>
        <authorList>
            <person name="Kawai M."/>
            <person name="Futagami T."/>
            <person name="Toyoda A."/>
            <person name="Takaki Y."/>
            <person name="Nishi S."/>
            <person name="Hori S."/>
            <person name="Arai W."/>
            <person name="Tsubouchi T."/>
            <person name="Morono Y."/>
            <person name="Uchiyama I."/>
            <person name="Ito T."/>
            <person name="Fujiyama A."/>
            <person name="Inagaki F."/>
            <person name="Takami H."/>
        </authorList>
    </citation>
    <scope>NUCLEOTIDE SEQUENCE</scope>
    <source>
        <strain evidence="1">Expedition CK06-06</strain>
    </source>
</reference>
<dbReference type="EMBL" id="BARU01000491">
    <property type="protein sequence ID" value="GAH21310.1"/>
    <property type="molecule type" value="Genomic_DNA"/>
</dbReference>
<feature type="non-terminal residue" evidence="1">
    <location>
        <position position="1"/>
    </location>
</feature>
<evidence type="ECO:0000313" key="1">
    <source>
        <dbReference type="EMBL" id="GAH21310.1"/>
    </source>
</evidence>
<name>X1ELT1_9ZZZZ</name>
<dbReference type="GO" id="GO:0016868">
    <property type="term" value="F:intramolecular phosphotransferase activity"/>
    <property type="evidence" value="ECO:0007669"/>
    <property type="project" value="InterPro"/>
</dbReference>
<dbReference type="SUPFAM" id="SSF55957">
    <property type="entry name" value="Phosphoglucomutase, C-terminal domain"/>
    <property type="match status" value="1"/>
</dbReference>
<dbReference type="InterPro" id="IPR036900">
    <property type="entry name" value="A-D-PHexomutase_C_sf"/>
</dbReference>
<sequence length="44" mass="5224">EDKLKFDVVEAFKMEVEKEYEEVNTLDGVRIELEEGWILIRPSP</sequence>
<dbReference type="AlphaFoldDB" id="X1ELT1"/>
<accession>X1ELT1</accession>